<evidence type="ECO:0000313" key="4">
    <source>
        <dbReference type="Proteomes" id="UP000824890"/>
    </source>
</evidence>
<name>A0ABQ8A3S9_BRANA</name>
<protein>
    <recommendedName>
        <fullName evidence="2">MIF4G domain-containing protein</fullName>
    </recommendedName>
</protein>
<organism evidence="3 4">
    <name type="scientific">Brassica napus</name>
    <name type="common">Rape</name>
    <dbReference type="NCBI Taxonomy" id="3708"/>
    <lineage>
        <taxon>Eukaryota</taxon>
        <taxon>Viridiplantae</taxon>
        <taxon>Streptophyta</taxon>
        <taxon>Embryophyta</taxon>
        <taxon>Tracheophyta</taxon>
        <taxon>Spermatophyta</taxon>
        <taxon>Magnoliopsida</taxon>
        <taxon>eudicotyledons</taxon>
        <taxon>Gunneridae</taxon>
        <taxon>Pentapetalae</taxon>
        <taxon>rosids</taxon>
        <taxon>malvids</taxon>
        <taxon>Brassicales</taxon>
        <taxon>Brassicaceae</taxon>
        <taxon>Brassiceae</taxon>
        <taxon>Brassica</taxon>
    </lineage>
</organism>
<feature type="domain" description="MIF4G" evidence="2">
    <location>
        <begin position="1"/>
        <end position="56"/>
    </location>
</feature>
<dbReference type="EMBL" id="JAGKQM010000014">
    <property type="protein sequence ID" value="KAH0887083.1"/>
    <property type="molecule type" value="Genomic_DNA"/>
</dbReference>
<dbReference type="Pfam" id="PF02854">
    <property type="entry name" value="MIF4G"/>
    <property type="match status" value="1"/>
</dbReference>
<keyword evidence="4" id="KW-1185">Reference proteome</keyword>
<dbReference type="InterPro" id="IPR003890">
    <property type="entry name" value="MIF4G-like_typ-3"/>
</dbReference>
<comment type="caution">
    <text evidence="3">The sequence shown here is derived from an EMBL/GenBank/DDBJ whole genome shotgun (WGS) entry which is preliminary data.</text>
</comment>
<feature type="compositionally biased region" description="Polar residues" evidence="1">
    <location>
        <begin position="95"/>
        <end position="107"/>
    </location>
</feature>
<dbReference type="Gene3D" id="1.25.40.180">
    <property type="match status" value="1"/>
</dbReference>
<dbReference type="PANTHER" id="PTHR12839:SF7">
    <property type="entry name" value="REGULATOR OF NONSENSE TRANSCRIPTS 2"/>
    <property type="match status" value="1"/>
</dbReference>
<dbReference type="PANTHER" id="PTHR12839">
    <property type="entry name" value="NONSENSE-MEDIATED MRNA DECAY PROTEIN 2 UP-FRAMESHIFT SUPPRESSOR 2"/>
    <property type="match status" value="1"/>
</dbReference>
<dbReference type="InterPro" id="IPR039762">
    <property type="entry name" value="Nmd2/UPF2"/>
</dbReference>
<evidence type="ECO:0000313" key="3">
    <source>
        <dbReference type="EMBL" id="KAH0887083.1"/>
    </source>
</evidence>
<dbReference type="SUPFAM" id="SSF48371">
    <property type="entry name" value="ARM repeat"/>
    <property type="match status" value="1"/>
</dbReference>
<dbReference type="Proteomes" id="UP000824890">
    <property type="component" value="Unassembled WGS sequence"/>
</dbReference>
<accession>A0ABQ8A3S9</accession>
<feature type="compositionally biased region" description="Basic and acidic residues" evidence="1">
    <location>
        <begin position="77"/>
        <end position="93"/>
    </location>
</feature>
<proteinExistence type="predicted"/>
<reference evidence="3 4" key="1">
    <citation type="submission" date="2021-05" db="EMBL/GenBank/DDBJ databases">
        <title>Genome Assembly of Synthetic Allotetraploid Brassica napus Reveals Homoeologous Exchanges between Subgenomes.</title>
        <authorList>
            <person name="Davis J.T."/>
        </authorList>
    </citation>
    <scope>NUCLEOTIDE SEQUENCE [LARGE SCALE GENOMIC DNA]</scope>
    <source>
        <strain evidence="4">cv. Da-Ae</strain>
        <tissue evidence="3">Seedling</tissue>
    </source>
</reference>
<feature type="region of interest" description="Disordered" evidence="1">
    <location>
        <begin position="77"/>
        <end position="113"/>
    </location>
</feature>
<evidence type="ECO:0000259" key="2">
    <source>
        <dbReference type="Pfam" id="PF02854"/>
    </source>
</evidence>
<sequence length="113" mass="13066">MVIILLETCGHYFDRGSSKKRLDQFLIHFQRYVLSKGHLPLDIEFDLQENIEQRKLELRGRPPLNMTIPMSVFEGSGKDHHHFIGENGEEWRAKGSSSEGRKQTTNKTDADPE</sequence>
<evidence type="ECO:0000256" key="1">
    <source>
        <dbReference type="SAM" id="MobiDB-lite"/>
    </source>
</evidence>
<gene>
    <name evidence="3" type="ORF">HID58_063179</name>
</gene>
<dbReference type="InterPro" id="IPR016024">
    <property type="entry name" value="ARM-type_fold"/>
</dbReference>